<dbReference type="SUPFAM" id="SSF52540">
    <property type="entry name" value="P-loop containing nucleoside triphosphate hydrolases"/>
    <property type="match status" value="1"/>
</dbReference>
<dbReference type="STRING" id="321763.SAMN04488692_1256"/>
<dbReference type="PANTHER" id="PTHR37291:SF1">
    <property type="entry name" value="TYPE IV METHYL-DIRECTED RESTRICTION ENZYME ECOKMCRB SUBUNIT"/>
    <property type="match status" value="1"/>
</dbReference>
<dbReference type="Gene3D" id="3.40.50.300">
    <property type="entry name" value="P-loop containing nucleotide triphosphate hydrolases"/>
    <property type="match status" value="1"/>
</dbReference>
<dbReference type="Pfam" id="PF12102">
    <property type="entry name" value="MrcB_N"/>
    <property type="match status" value="1"/>
</dbReference>
<dbReference type="Proteomes" id="UP000199476">
    <property type="component" value="Unassembled WGS sequence"/>
</dbReference>
<dbReference type="EMBL" id="FNGO01000025">
    <property type="protein sequence ID" value="SDM29039.1"/>
    <property type="molecule type" value="Genomic_DNA"/>
</dbReference>
<proteinExistence type="predicted"/>
<feature type="domain" description="ATPase dynein-related AAA" evidence="1">
    <location>
        <begin position="398"/>
        <end position="555"/>
    </location>
</feature>
<dbReference type="GO" id="GO:0016887">
    <property type="term" value="F:ATP hydrolysis activity"/>
    <property type="evidence" value="ECO:0007669"/>
    <property type="project" value="InterPro"/>
</dbReference>
<evidence type="ECO:0000313" key="3">
    <source>
        <dbReference type="EMBL" id="SDM29039.1"/>
    </source>
</evidence>
<accession>A0A1G9S0L1</accession>
<dbReference type="OrthoDB" id="9781481at2"/>
<dbReference type="InterPro" id="IPR011704">
    <property type="entry name" value="ATPase_dyneun-rel_AAA"/>
</dbReference>
<evidence type="ECO:0000259" key="1">
    <source>
        <dbReference type="Pfam" id="PF07728"/>
    </source>
</evidence>
<protein>
    <submittedName>
        <fullName evidence="3">AAA domain (Dynein-related subfamily)</fullName>
    </submittedName>
</protein>
<dbReference type="InterPro" id="IPR052934">
    <property type="entry name" value="Methyl-DNA_Rec/Restrict_Enz"/>
</dbReference>
<keyword evidence="4" id="KW-1185">Reference proteome</keyword>
<dbReference type="RefSeq" id="WP_089761667.1">
    <property type="nucleotide sequence ID" value="NZ_FNGO01000025.1"/>
</dbReference>
<feature type="domain" description="Type IV methyl-directed restriction enzyme EcoKMcrB subunit DNA-binding" evidence="2">
    <location>
        <begin position="162"/>
        <end position="342"/>
    </location>
</feature>
<name>A0A1G9S0L1_9FIRM</name>
<dbReference type="AlphaFoldDB" id="A0A1G9S0L1"/>
<dbReference type="InterPro" id="IPR021961">
    <property type="entry name" value="McrB_DNA-bd"/>
</dbReference>
<organism evidence="3 4">
    <name type="scientific">Halarsenatibacter silvermanii</name>
    <dbReference type="NCBI Taxonomy" id="321763"/>
    <lineage>
        <taxon>Bacteria</taxon>
        <taxon>Bacillati</taxon>
        <taxon>Bacillota</taxon>
        <taxon>Clostridia</taxon>
        <taxon>Halanaerobiales</taxon>
        <taxon>Halarsenatibacteraceae</taxon>
        <taxon>Halarsenatibacter</taxon>
    </lineage>
</organism>
<dbReference type="PANTHER" id="PTHR37291">
    <property type="entry name" value="5-METHYLCYTOSINE-SPECIFIC RESTRICTION ENZYME B"/>
    <property type="match status" value="1"/>
</dbReference>
<sequence length="748" mass="86629">MGLKEDIFDDLKYYDKSYKFVVFKGFLELNDDGKVYIEDLAKYFRDFYLKRKKQNKIIEAQNSVLQEIESMNLSELKDQIVKKPINFVDVLLVEEDQVKIRDVRAWRQLSADDYQEISEFVENKIEKYFDNLTDKIKGNKIENYIEQIGDLDLKSLNDSFKKVVENYAQARMNEMYSGHELGETFRNNMPETIKKYISIKGDLSVDNFKVKGSIGMGNWAKVPWLAIMDKGITTTTQEGVYVVYLFSQDMERVYLTLNQGVTNANSDELKSTKNEVRKKLNLEELNTTDNVKLADSGTGAQYETSTIGYILYEADDILNKQITEEQLIEDLYLLLDYYQAYKDQVYYDNSKRQTVPGSTLSTEEKIAHIKNYLTAHGFYYPSGMLENFYLSLKTKPFVLLAGISGTGKTKLVEHFAHALGCTSENKRYELISVRPDWNDSSDLLGYKNLEGKFVPGPMINILQNAQSNPNDIHIVCLDEMNLARVEYYFSEFLSKMETRHNHNGHILSAPLFTEEDFEKPEDKTEYAGLRIPDNLYIVGTVNMDETTHHFSKKVLDRANTIEFSQVELSQLNLTDSENRPAPLERVDNGFLKPDFISMSDCPGGEEEFIHAQVVDPLSETNNILEKASLHVGYRVRDEIAFYMLYNKRHSLLEHGDREAFDFQLMQKILPRIQGSSQLIKNVIIDLFKLAADVEQFNDMQDNPRKIINQRKNDDPDDGYETMKYPRSAEKLALMHERMQQDGFTSYWL</sequence>
<reference evidence="3 4" key="1">
    <citation type="submission" date="2016-10" db="EMBL/GenBank/DDBJ databases">
        <authorList>
            <person name="de Groot N.N."/>
        </authorList>
    </citation>
    <scope>NUCLEOTIDE SEQUENCE [LARGE SCALE GENOMIC DNA]</scope>
    <source>
        <strain evidence="3 4">SLAS-1</strain>
    </source>
</reference>
<dbReference type="GO" id="GO:0005524">
    <property type="term" value="F:ATP binding"/>
    <property type="evidence" value="ECO:0007669"/>
    <property type="project" value="InterPro"/>
</dbReference>
<evidence type="ECO:0000259" key="2">
    <source>
        <dbReference type="Pfam" id="PF12102"/>
    </source>
</evidence>
<dbReference type="Pfam" id="PF07728">
    <property type="entry name" value="AAA_5"/>
    <property type="match status" value="1"/>
</dbReference>
<dbReference type="InterPro" id="IPR027417">
    <property type="entry name" value="P-loop_NTPase"/>
</dbReference>
<gene>
    <name evidence="3" type="ORF">SAMN04488692_1256</name>
</gene>
<dbReference type="Gene3D" id="3.30.920.90">
    <property type="match status" value="1"/>
</dbReference>
<evidence type="ECO:0000313" key="4">
    <source>
        <dbReference type="Proteomes" id="UP000199476"/>
    </source>
</evidence>